<evidence type="ECO:0008006" key="3">
    <source>
        <dbReference type="Google" id="ProtNLM"/>
    </source>
</evidence>
<protein>
    <recommendedName>
        <fullName evidence="3">PemK-like, MazF-like toxin of type II toxin-antitoxin system</fullName>
    </recommendedName>
</protein>
<accession>A0A4V3D1M0</accession>
<proteinExistence type="predicted"/>
<gene>
    <name evidence="1" type="ORF">ATK78_0861</name>
</gene>
<sequence>MLLADLIPEEFKNGFAERNVEIGSVIKVFVTDTTPPKEKRLILVGASYDHLHFASVFINSEINPNIFHTQELVDLNYEMLAVKCEFLDDDSFANCSAIKSRTTAWLHQMVMENPSRVLGVVSKEDMTEIKKRIKSARTITPATKKTFGLFL</sequence>
<dbReference type="Proteomes" id="UP000295620">
    <property type="component" value="Unassembled WGS sequence"/>
</dbReference>
<organism evidence="1 2">
    <name type="scientific">Pedobacter metabolipauper</name>
    <dbReference type="NCBI Taxonomy" id="425513"/>
    <lineage>
        <taxon>Bacteria</taxon>
        <taxon>Pseudomonadati</taxon>
        <taxon>Bacteroidota</taxon>
        <taxon>Sphingobacteriia</taxon>
        <taxon>Sphingobacteriales</taxon>
        <taxon>Sphingobacteriaceae</taxon>
        <taxon>Pedobacter</taxon>
    </lineage>
</organism>
<evidence type="ECO:0000313" key="2">
    <source>
        <dbReference type="Proteomes" id="UP000295620"/>
    </source>
</evidence>
<name>A0A4V3D1M0_9SPHI</name>
<comment type="caution">
    <text evidence="1">The sequence shown here is derived from an EMBL/GenBank/DDBJ whole genome shotgun (WGS) entry which is preliminary data.</text>
</comment>
<dbReference type="AlphaFoldDB" id="A0A4V3D1M0"/>
<evidence type="ECO:0000313" key="1">
    <source>
        <dbReference type="EMBL" id="TDQ11733.1"/>
    </source>
</evidence>
<dbReference type="OrthoDB" id="1082405at2"/>
<reference evidence="1 2" key="1">
    <citation type="submission" date="2019-03" db="EMBL/GenBank/DDBJ databases">
        <title>Genomic Encyclopedia of Archaeal and Bacterial Type Strains, Phase II (KMG-II): from individual species to whole genera.</title>
        <authorList>
            <person name="Goeker M."/>
        </authorList>
    </citation>
    <scope>NUCLEOTIDE SEQUENCE [LARGE SCALE GENOMIC DNA]</scope>
    <source>
        <strain evidence="1 2">DSM 19035</strain>
    </source>
</reference>
<keyword evidence="2" id="KW-1185">Reference proteome</keyword>
<dbReference type="RefSeq" id="WP_133574781.1">
    <property type="nucleotide sequence ID" value="NZ_SNYC01000003.1"/>
</dbReference>
<dbReference type="EMBL" id="SNYC01000003">
    <property type="protein sequence ID" value="TDQ11733.1"/>
    <property type="molecule type" value="Genomic_DNA"/>
</dbReference>